<keyword evidence="6" id="KW-1185">Reference proteome</keyword>
<dbReference type="InterPro" id="IPR050754">
    <property type="entry name" value="FKBP4/5/8-like"/>
</dbReference>
<keyword evidence="3" id="KW-0697">Rotamase</keyword>
<dbReference type="PANTHER" id="PTHR46512">
    <property type="entry name" value="PEPTIDYLPROLYL ISOMERASE"/>
    <property type="match status" value="1"/>
</dbReference>
<evidence type="ECO:0000256" key="2">
    <source>
        <dbReference type="ARBA" id="ARBA00022803"/>
    </source>
</evidence>
<dbReference type="Gene3D" id="3.10.50.40">
    <property type="match status" value="1"/>
</dbReference>
<protein>
    <recommendedName>
        <fullName evidence="3">peptidylprolyl isomerase</fullName>
        <ecNumber evidence="3">5.2.1.8</ecNumber>
    </recommendedName>
</protein>
<keyword evidence="2" id="KW-0802">TPR repeat</keyword>
<keyword evidence="1" id="KW-0677">Repeat</keyword>
<comment type="caution">
    <text evidence="5">The sequence shown here is derived from an EMBL/GenBank/DDBJ whole genome shotgun (WGS) entry which is preliminary data.</text>
</comment>
<evidence type="ECO:0000313" key="6">
    <source>
        <dbReference type="Proteomes" id="UP001165190"/>
    </source>
</evidence>
<evidence type="ECO:0000313" key="5">
    <source>
        <dbReference type="EMBL" id="GMI94013.1"/>
    </source>
</evidence>
<dbReference type="Proteomes" id="UP001165190">
    <property type="component" value="Unassembled WGS sequence"/>
</dbReference>
<dbReference type="Pfam" id="PF00254">
    <property type="entry name" value="FKBP_C"/>
    <property type="match status" value="1"/>
</dbReference>
<dbReference type="SUPFAM" id="SSF54534">
    <property type="entry name" value="FKBP-like"/>
    <property type="match status" value="1"/>
</dbReference>
<organism evidence="5 6">
    <name type="scientific">Hibiscus trionum</name>
    <name type="common">Flower of an hour</name>
    <dbReference type="NCBI Taxonomy" id="183268"/>
    <lineage>
        <taxon>Eukaryota</taxon>
        <taxon>Viridiplantae</taxon>
        <taxon>Streptophyta</taxon>
        <taxon>Embryophyta</taxon>
        <taxon>Tracheophyta</taxon>
        <taxon>Spermatophyta</taxon>
        <taxon>Magnoliopsida</taxon>
        <taxon>eudicotyledons</taxon>
        <taxon>Gunneridae</taxon>
        <taxon>Pentapetalae</taxon>
        <taxon>rosids</taxon>
        <taxon>malvids</taxon>
        <taxon>Malvales</taxon>
        <taxon>Malvaceae</taxon>
        <taxon>Malvoideae</taxon>
        <taxon>Hibiscus</taxon>
    </lineage>
</organism>
<evidence type="ECO:0000259" key="4">
    <source>
        <dbReference type="PROSITE" id="PS50059"/>
    </source>
</evidence>
<dbReference type="EMBL" id="BSYR01000025">
    <property type="protein sequence ID" value="GMI94013.1"/>
    <property type="molecule type" value="Genomic_DNA"/>
</dbReference>
<comment type="catalytic activity">
    <reaction evidence="3">
        <text>[protein]-peptidylproline (omega=180) = [protein]-peptidylproline (omega=0)</text>
        <dbReference type="Rhea" id="RHEA:16237"/>
        <dbReference type="Rhea" id="RHEA-COMP:10747"/>
        <dbReference type="Rhea" id="RHEA-COMP:10748"/>
        <dbReference type="ChEBI" id="CHEBI:83833"/>
        <dbReference type="ChEBI" id="CHEBI:83834"/>
        <dbReference type="EC" id="5.2.1.8"/>
    </reaction>
</comment>
<dbReference type="SUPFAM" id="SSF48452">
    <property type="entry name" value="TPR-like"/>
    <property type="match status" value="1"/>
</dbReference>
<gene>
    <name evidence="5" type="ORF">HRI_003070700</name>
</gene>
<dbReference type="PROSITE" id="PS50059">
    <property type="entry name" value="FKBP_PPIASE"/>
    <property type="match status" value="1"/>
</dbReference>
<reference evidence="5" key="1">
    <citation type="submission" date="2023-05" db="EMBL/GenBank/DDBJ databases">
        <title>Genome and transcriptome analyses reveal genes involved in the formation of fine ridges on petal epidermal cells in Hibiscus trionum.</title>
        <authorList>
            <person name="Koshimizu S."/>
            <person name="Masuda S."/>
            <person name="Ishii T."/>
            <person name="Shirasu K."/>
            <person name="Hoshino A."/>
            <person name="Arita M."/>
        </authorList>
    </citation>
    <scope>NUCLEOTIDE SEQUENCE</scope>
    <source>
        <strain evidence="5">Hamamatsu line</strain>
    </source>
</reference>
<dbReference type="GO" id="GO:0003755">
    <property type="term" value="F:peptidyl-prolyl cis-trans isomerase activity"/>
    <property type="evidence" value="ECO:0007669"/>
    <property type="project" value="UniProtKB-KW"/>
</dbReference>
<proteinExistence type="predicted"/>
<sequence length="124" mass="14058">MTSMTEQVIHGLDKAVKTMKKGEHALITIQPEYAFGSSESQQELAVVPANSTVYYEVEMVSFMKEKESWEMNTPEKIEAAGKKKEEGNALFKAGKYERASKRYENAVRFIDYDSSFSDEAKKQA</sequence>
<evidence type="ECO:0000256" key="3">
    <source>
        <dbReference type="PROSITE-ProRule" id="PRU00277"/>
    </source>
</evidence>
<dbReference type="InterPro" id="IPR001179">
    <property type="entry name" value="PPIase_FKBP_dom"/>
</dbReference>
<dbReference type="EC" id="5.2.1.8" evidence="3"/>
<feature type="domain" description="PPIase FKBP-type" evidence="4">
    <location>
        <begin position="1"/>
        <end position="63"/>
    </location>
</feature>
<evidence type="ECO:0000256" key="1">
    <source>
        <dbReference type="ARBA" id="ARBA00022737"/>
    </source>
</evidence>
<dbReference type="Gene3D" id="1.25.40.10">
    <property type="entry name" value="Tetratricopeptide repeat domain"/>
    <property type="match status" value="1"/>
</dbReference>
<keyword evidence="3" id="KW-0413">Isomerase</keyword>
<dbReference type="AlphaFoldDB" id="A0A9W7IGV1"/>
<name>A0A9W7IGV1_HIBTR</name>
<dbReference type="PANTHER" id="PTHR46512:SF11">
    <property type="entry name" value="PEPTIDYLPROLYL ISOMERASE"/>
    <property type="match status" value="1"/>
</dbReference>
<accession>A0A9W7IGV1</accession>
<dbReference type="InterPro" id="IPR046357">
    <property type="entry name" value="PPIase_dom_sf"/>
</dbReference>
<dbReference type="InterPro" id="IPR011990">
    <property type="entry name" value="TPR-like_helical_dom_sf"/>
</dbReference>
<dbReference type="OrthoDB" id="72596at2759"/>